<keyword evidence="2" id="KW-1185">Reference proteome</keyword>
<dbReference type="AlphaFoldDB" id="A0A4D7ATD7"/>
<dbReference type="RefSeq" id="WP_136960255.1">
    <property type="nucleotide sequence ID" value="NZ_CP039690.1"/>
</dbReference>
<reference evidence="1 2" key="1">
    <citation type="submission" date="2019-04" db="EMBL/GenBank/DDBJ databases">
        <title>Phreatobacter aquaticus sp. nov.</title>
        <authorList>
            <person name="Choi A."/>
        </authorList>
    </citation>
    <scope>NUCLEOTIDE SEQUENCE [LARGE SCALE GENOMIC DNA]</scope>
    <source>
        <strain evidence="1 2">KCTC 52518</strain>
    </source>
</reference>
<dbReference type="OrthoDB" id="7961084at2"/>
<evidence type="ECO:0000313" key="1">
    <source>
        <dbReference type="EMBL" id="QCI64804.1"/>
    </source>
</evidence>
<accession>A0A4D7ATD7</accession>
<dbReference type="EMBL" id="CP039690">
    <property type="protein sequence ID" value="QCI64804.1"/>
    <property type="molecule type" value="Genomic_DNA"/>
</dbReference>
<sequence>MIVASALLAGCASAPDVPSPVAQGALPPAYATESLVGRWGVASFRRDQDRGRTEAQARSQCRLPYVITKGPTDGVIMHVADDSTPYELKLKGGPGGKTYLGFEAPPGHPQDREIVSFNEPVLIMRFVNPEVAERYGTMVYVRCGR</sequence>
<organism evidence="1 2">
    <name type="scientific">Phreatobacter stygius</name>
    <dbReference type="NCBI Taxonomy" id="1940610"/>
    <lineage>
        <taxon>Bacteria</taxon>
        <taxon>Pseudomonadati</taxon>
        <taxon>Pseudomonadota</taxon>
        <taxon>Alphaproteobacteria</taxon>
        <taxon>Hyphomicrobiales</taxon>
        <taxon>Phreatobacteraceae</taxon>
        <taxon>Phreatobacter</taxon>
    </lineage>
</organism>
<protein>
    <submittedName>
        <fullName evidence="1">Uncharacterized protein</fullName>
    </submittedName>
</protein>
<dbReference type="Proteomes" id="UP000298781">
    <property type="component" value="Chromosome"/>
</dbReference>
<name>A0A4D7ATD7_9HYPH</name>
<dbReference type="KEGG" id="pstg:E8M01_11560"/>
<gene>
    <name evidence="1" type="ORF">E8M01_11560</name>
</gene>
<evidence type="ECO:0000313" key="2">
    <source>
        <dbReference type="Proteomes" id="UP000298781"/>
    </source>
</evidence>
<proteinExistence type="predicted"/>